<dbReference type="InterPro" id="IPR009875">
    <property type="entry name" value="PilZ_domain"/>
</dbReference>
<reference evidence="2 3" key="1">
    <citation type="journal article" date="2005" name="Nucleic Acids Res.">
        <title>Genomic blueprint of Hahella chejuensis, a marine microbe producing an algicidal agent.</title>
        <authorList>
            <person name="Jeong H."/>
            <person name="Yim J.H."/>
            <person name="Lee C."/>
            <person name="Choi S.-H."/>
            <person name="Park Y.K."/>
            <person name="Yoon S.H."/>
            <person name="Hur C.-G."/>
            <person name="Kang H.-Y."/>
            <person name="Kim D."/>
            <person name="Lee H.H."/>
            <person name="Park K.H."/>
            <person name="Park S.-H."/>
            <person name="Park H.-S."/>
            <person name="Lee H.K."/>
            <person name="Oh T.K."/>
            <person name="Kim J.F."/>
        </authorList>
    </citation>
    <scope>NUCLEOTIDE SEQUENCE [LARGE SCALE GENOMIC DNA]</scope>
    <source>
        <strain evidence="2 3">KCTC 2396</strain>
    </source>
</reference>
<proteinExistence type="predicted"/>
<dbReference type="KEGG" id="hch:HCH_05860"/>
<dbReference type="Proteomes" id="UP000000238">
    <property type="component" value="Chromosome"/>
</dbReference>
<dbReference type="eggNOG" id="ENOG5030IUR">
    <property type="taxonomic scope" value="Bacteria"/>
</dbReference>
<evidence type="ECO:0000313" key="3">
    <source>
        <dbReference type="Proteomes" id="UP000000238"/>
    </source>
</evidence>
<sequence>MSELAERRRFFRISDTVGLAYRVLQRGEATEKESSASHVSSASLLTLENDISKALESMRAANAGLAHMLELFNRKINLALTLESRNDGVWSEPRRARRVNLSACGIAFPVDDRLDVGVTLQLHMILYPSNISMSLRALVIACDKPRADDEDKDGFILRADFTDIEEQNQEILIQHVLKCQTRQLRERREEKEKKD</sequence>
<dbReference type="GO" id="GO:0035438">
    <property type="term" value="F:cyclic-di-GMP binding"/>
    <property type="evidence" value="ECO:0007669"/>
    <property type="project" value="InterPro"/>
</dbReference>
<evidence type="ECO:0000313" key="2">
    <source>
        <dbReference type="EMBL" id="ABC32511.1"/>
    </source>
</evidence>
<dbReference type="OrthoDB" id="9780702at2"/>
<dbReference type="Pfam" id="PF07238">
    <property type="entry name" value="PilZ"/>
    <property type="match status" value="1"/>
</dbReference>
<dbReference type="EMBL" id="CP000155">
    <property type="protein sequence ID" value="ABC32511.1"/>
    <property type="molecule type" value="Genomic_DNA"/>
</dbReference>
<name>Q2SA13_HAHCH</name>
<protein>
    <recommendedName>
        <fullName evidence="1">PilZ domain-containing protein</fullName>
    </recommendedName>
</protein>
<organism evidence="2 3">
    <name type="scientific">Hahella chejuensis (strain KCTC 2396)</name>
    <dbReference type="NCBI Taxonomy" id="349521"/>
    <lineage>
        <taxon>Bacteria</taxon>
        <taxon>Pseudomonadati</taxon>
        <taxon>Pseudomonadota</taxon>
        <taxon>Gammaproteobacteria</taxon>
        <taxon>Oceanospirillales</taxon>
        <taxon>Hahellaceae</taxon>
        <taxon>Hahella</taxon>
    </lineage>
</organism>
<dbReference type="AlphaFoldDB" id="Q2SA13"/>
<gene>
    <name evidence="2" type="ordered locus">HCH_05860</name>
</gene>
<feature type="domain" description="PilZ" evidence="1">
    <location>
        <begin position="78"/>
        <end position="177"/>
    </location>
</feature>
<accession>Q2SA13</accession>
<dbReference type="RefSeq" id="WP_011399570.1">
    <property type="nucleotide sequence ID" value="NC_007645.1"/>
</dbReference>
<evidence type="ECO:0000259" key="1">
    <source>
        <dbReference type="Pfam" id="PF07238"/>
    </source>
</evidence>
<keyword evidence="3" id="KW-1185">Reference proteome</keyword>
<dbReference type="STRING" id="349521.HCH_05860"/>
<dbReference type="HOGENOM" id="CLU_095677_1_0_6"/>
<dbReference type="Gene3D" id="2.40.10.220">
    <property type="entry name" value="predicted glycosyltransferase like domains"/>
    <property type="match status" value="1"/>
</dbReference>